<dbReference type="PROSITE" id="PS00012">
    <property type="entry name" value="PHOSPHOPANTETHEINE"/>
    <property type="match status" value="1"/>
</dbReference>
<dbReference type="InterPro" id="IPR049900">
    <property type="entry name" value="PKS_mFAS_DH"/>
</dbReference>
<protein>
    <submittedName>
        <fullName evidence="8">SDR family NAD(P)-dependent oxidoreductase</fullName>
    </submittedName>
</protein>
<dbReference type="SMART" id="SM00826">
    <property type="entry name" value="PKS_DH"/>
    <property type="match status" value="1"/>
</dbReference>
<dbReference type="InterPro" id="IPR050091">
    <property type="entry name" value="PKS_NRPS_Biosynth_Enz"/>
</dbReference>
<evidence type="ECO:0000256" key="2">
    <source>
        <dbReference type="ARBA" id="ARBA00022553"/>
    </source>
</evidence>
<dbReference type="InterPro" id="IPR049552">
    <property type="entry name" value="PKS_DH_N"/>
</dbReference>
<evidence type="ECO:0000313" key="8">
    <source>
        <dbReference type="EMBL" id="TMR10647.1"/>
    </source>
</evidence>
<dbReference type="InterPro" id="IPR057326">
    <property type="entry name" value="KR_dom"/>
</dbReference>
<comment type="caution">
    <text evidence="8">The sequence shown here is derived from an EMBL/GenBank/DDBJ whole genome shotgun (WGS) entry which is preliminary data.</text>
</comment>
<keyword evidence="2" id="KW-0597">Phosphoprotein</keyword>
<dbReference type="InterPro" id="IPR006162">
    <property type="entry name" value="Ppantetheine_attach_site"/>
</dbReference>
<dbReference type="PANTHER" id="PTHR43775">
    <property type="entry name" value="FATTY ACID SYNTHASE"/>
    <property type="match status" value="1"/>
</dbReference>
<dbReference type="SUPFAM" id="SSF51735">
    <property type="entry name" value="NAD(P)-binding Rossmann-fold domains"/>
    <property type="match status" value="2"/>
</dbReference>
<dbReference type="InterPro" id="IPR016035">
    <property type="entry name" value="Acyl_Trfase/lysoPLipase"/>
</dbReference>
<dbReference type="GO" id="GO:0031177">
    <property type="term" value="F:phosphopantetheine binding"/>
    <property type="evidence" value="ECO:0007669"/>
    <property type="project" value="InterPro"/>
</dbReference>
<reference evidence="8 9" key="1">
    <citation type="submission" date="2019-05" db="EMBL/GenBank/DDBJ databases">
        <title>Draft genome sequence of Nonomuraea zeae DSM 100528.</title>
        <authorList>
            <person name="Saricaoglu S."/>
            <person name="Isik K."/>
        </authorList>
    </citation>
    <scope>NUCLEOTIDE SEQUENCE [LARGE SCALE GENOMIC DNA]</scope>
    <source>
        <strain evidence="8 9">DSM 100528</strain>
    </source>
</reference>
<dbReference type="Pfam" id="PF14765">
    <property type="entry name" value="PS-DH"/>
    <property type="match status" value="1"/>
</dbReference>
<dbReference type="InterPro" id="IPR013968">
    <property type="entry name" value="PKS_KR"/>
</dbReference>
<dbReference type="Gene3D" id="3.10.129.110">
    <property type="entry name" value="Polyketide synthase dehydratase"/>
    <property type="match status" value="1"/>
</dbReference>
<evidence type="ECO:0000256" key="3">
    <source>
        <dbReference type="ARBA" id="ARBA00022679"/>
    </source>
</evidence>
<dbReference type="PROSITE" id="PS50075">
    <property type="entry name" value="CARRIER"/>
    <property type="match status" value="1"/>
</dbReference>
<accession>A0A5S4F3V8</accession>
<dbReference type="EMBL" id="VCKX01000511">
    <property type="protein sequence ID" value="TMR10647.1"/>
    <property type="molecule type" value="Genomic_DNA"/>
</dbReference>
<feature type="domain" description="PKS/mFAS DH" evidence="7">
    <location>
        <begin position="351"/>
        <end position="632"/>
    </location>
</feature>
<dbReference type="InterPro" id="IPR055123">
    <property type="entry name" value="SpnB-like_Rossmann"/>
</dbReference>
<feature type="region of interest" description="C-terminal hotdog fold" evidence="5">
    <location>
        <begin position="481"/>
        <end position="632"/>
    </location>
</feature>
<dbReference type="SMART" id="SM00823">
    <property type="entry name" value="PKS_PP"/>
    <property type="match status" value="1"/>
</dbReference>
<dbReference type="InterPro" id="IPR036736">
    <property type="entry name" value="ACP-like_sf"/>
</dbReference>
<dbReference type="PROSITE" id="PS52019">
    <property type="entry name" value="PKS_MFAS_DH"/>
    <property type="match status" value="1"/>
</dbReference>
<dbReference type="SUPFAM" id="SSF47336">
    <property type="entry name" value="ACP-like"/>
    <property type="match status" value="1"/>
</dbReference>
<evidence type="ECO:0000256" key="5">
    <source>
        <dbReference type="PROSITE-ProRule" id="PRU01363"/>
    </source>
</evidence>
<keyword evidence="9" id="KW-1185">Reference proteome</keyword>
<dbReference type="InterPro" id="IPR016036">
    <property type="entry name" value="Malonyl_transacylase_ACP-bd"/>
</dbReference>
<feature type="active site" description="Proton donor; for dehydratase activity" evidence="5">
    <location>
        <position position="536"/>
    </location>
</feature>
<dbReference type="InterPro" id="IPR001227">
    <property type="entry name" value="Ac_transferase_dom_sf"/>
</dbReference>
<dbReference type="SUPFAM" id="SSF55048">
    <property type="entry name" value="Probable ACP-binding domain of malonyl-CoA ACP transacylase"/>
    <property type="match status" value="1"/>
</dbReference>
<dbReference type="PANTHER" id="PTHR43775:SF51">
    <property type="entry name" value="INACTIVE PHENOLPHTHIOCEROL SYNTHESIS POLYKETIDE SYNTHASE TYPE I PKS1-RELATED"/>
    <property type="match status" value="1"/>
</dbReference>
<dbReference type="Proteomes" id="UP000306628">
    <property type="component" value="Unassembled WGS sequence"/>
</dbReference>
<dbReference type="OrthoDB" id="4537517at2"/>
<dbReference type="InterPro" id="IPR036291">
    <property type="entry name" value="NAD(P)-bd_dom_sf"/>
</dbReference>
<dbReference type="Pfam" id="PF21089">
    <property type="entry name" value="PKS_DH_N"/>
    <property type="match status" value="1"/>
</dbReference>
<dbReference type="Gene3D" id="3.30.70.3290">
    <property type="match status" value="1"/>
</dbReference>
<dbReference type="FunFam" id="1.10.1200.10:FF:000007">
    <property type="entry name" value="Probable polyketide synthase pks17"/>
    <property type="match status" value="1"/>
</dbReference>
<proteinExistence type="predicted"/>
<dbReference type="Pfam" id="PF22953">
    <property type="entry name" value="SpnB_Rossmann"/>
    <property type="match status" value="1"/>
</dbReference>
<dbReference type="InterPro" id="IPR049551">
    <property type="entry name" value="PKS_DH_C"/>
</dbReference>
<organism evidence="8 9">
    <name type="scientific">Nonomuraea zeae</name>
    <dbReference type="NCBI Taxonomy" id="1642303"/>
    <lineage>
        <taxon>Bacteria</taxon>
        <taxon>Bacillati</taxon>
        <taxon>Actinomycetota</taxon>
        <taxon>Actinomycetes</taxon>
        <taxon>Streptosporangiales</taxon>
        <taxon>Streptosporangiaceae</taxon>
        <taxon>Nonomuraea</taxon>
    </lineage>
</organism>
<evidence type="ECO:0000259" key="6">
    <source>
        <dbReference type="PROSITE" id="PS50075"/>
    </source>
</evidence>
<dbReference type="SUPFAM" id="SSF52151">
    <property type="entry name" value="FabD/lysophospholipase-like"/>
    <property type="match status" value="1"/>
</dbReference>
<evidence type="ECO:0000313" key="9">
    <source>
        <dbReference type="Proteomes" id="UP000306628"/>
    </source>
</evidence>
<dbReference type="GO" id="GO:0004312">
    <property type="term" value="F:fatty acid synthase activity"/>
    <property type="evidence" value="ECO:0007669"/>
    <property type="project" value="TreeGrafter"/>
</dbReference>
<dbReference type="Gene3D" id="1.10.1200.10">
    <property type="entry name" value="ACP-like"/>
    <property type="match status" value="1"/>
</dbReference>
<gene>
    <name evidence="8" type="ORF">ETD85_60215</name>
</gene>
<dbReference type="SMART" id="SM01294">
    <property type="entry name" value="PKS_PP_betabranch"/>
    <property type="match status" value="1"/>
</dbReference>
<dbReference type="InterPro" id="IPR042104">
    <property type="entry name" value="PKS_dehydratase_sf"/>
</dbReference>
<dbReference type="SMART" id="SM00827">
    <property type="entry name" value="PKS_AT"/>
    <property type="match status" value="1"/>
</dbReference>
<dbReference type="SMART" id="SM00822">
    <property type="entry name" value="PKS_KR"/>
    <property type="match status" value="1"/>
</dbReference>
<dbReference type="InterPro" id="IPR020806">
    <property type="entry name" value="PKS_PP-bd"/>
</dbReference>
<evidence type="ECO:0000259" key="7">
    <source>
        <dbReference type="PROSITE" id="PS52019"/>
    </source>
</evidence>
<keyword evidence="3" id="KW-0808">Transferase</keyword>
<dbReference type="Pfam" id="PF00698">
    <property type="entry name" value="Acyl_transf_1"/>
    <property type="match status" value="1"/>
</dbReference>
<keyword evidence="4" id="KW-0012">Acyltransferase</keyword>
<feature type="domain" description="Carrier" evidence="6">
    <location>
        <begin position="1056"/>
        <end position="1134"/>
    </location>
</feature>
<dbReference type="RefSeq" id="WP_138698750.1">
    <property type="nucleotide sequence ID" value="NZ_VCKX01000511.1"/>
</dbReference>
<feature type="non-terminal residue" evidence="8">
    <location>
        <position position="1"/>
    </location>
</feature>
<sequence length="1214" mass="127227">FLFTGQGSQQSGMGADLYRTHPVFAEALDEVCAALDAYLERPLKTIMFDENCKDELNDTRYTQPAVFAFQIALHRLLTHHGITPDYLAGHSLGEITAAHLAGVLNLEDAARMVTTRAALMATLPPDGAMTAVNISEQQLQAFLTPEVSIAAVNTPSSLVISGGRDAVQALTATLAEAGYKTRPLNVQLGFHSAEMVPIASRLTRALDDFDYRPPAIPIVCNLTGDLATGAELQTADYWTQHLLEPVRFADTLFTLHGLGVTTYLELGPDATLTPLAATQVGHAIPTRSQRKPETTTLATALAQLRANPATLYPGARPVPLPTYAFQRDRYWLSSAATGGDPASLGLASTAHPLLRATADLPDGGHLFTGRVTRDEQPWVADHAVHDTVILPGTAYVDLLLHAAAHIGFDEIGELTLHAPLVVTATHQLNLAIQPADGDRRAFTLHSRTQDQDEWTRHASGHLTAGHTAPPHASVTWPPEDAIPIDLDDLYLGLSGVGMHYGPAFQHLEAAWRHGDDVYAEVRGDGTAFDLDPMLLDAALHPLALTGDGSVRLPFSWSGVRLYATGADRLRVRLAVTGSDAVTMTVHDAFGAPVAEVAELATRRIVPGQFGEPSLRNSLFEVTWQPVTAAEAAAPGSVAVLGSDGAGGHGSYGAVPAGREHADLAALLAAGPAPEVIVVPSHGAGGDHLEATHALAERTLRLIQDFLADDRLADSRMVFLTRGAVATGPDDPVTDLPAATVWGLVRTAQNEHPGRFHLLDADEPAEVTGTRPQLAVRDGKQLVPRLTKAAEHDPAPVTLDPDGTVLITGGTGALGTHLARHLITGHGVRHLLLVSRRGPGSPGAADLSAELEALGAQVTVAACDTADRAALADLLDTIPADHPLTAVFHTAGVLQDATITALTPDQLHAVLRAKADTAWHLHELTGDLDAFVLYSSIAGLLGNPGQANYAAANTYLDALAHQVKGTSLAWGLWEAGMGQDLDTARLARTGVLPLPTDTGLALLDAALAAGRPLLAPAKLNTAALREHDLLRGLAPARTRTTAAAGLADRLAGKDAAEQTELLLEFVRAEAAAVLGHAAPGQVAPDRGFLDLGLDSLTAVELRNRLSTGTGLRLPATLLFDYPTPSAIVDHLRAELCQEESDPEADLRAAIAAIPLARLREAGLLDVLAELAGATAGSAGDGVAGSAAGTSADALDAIRTADVDDLINLALGTADA</sequence>
<evidence type="ECO:0000256" key="1">
    <source>
        <dbReference type="ARBA" id="ARBA00022450"/>
    </source>
</evidence>
<dbReference type="InterPro" id="IPR020807">
    <property type="entry name" value="PKS_DH"/>
</dbReference>
<dbReference type="InterPro" id="IPR014043">
    <property type="entry name" value="Acyl_transferase_dom"/>
</dbReference>
<feature type="active site" description="Proton acceptor; for dehydratase activity" evidence="5">
    <location>
        <position position="382"/>
    </location>
</feature>
<dbReference type="CDD" id="cd08956">
    <property type="entry name" value="KR_3_FAS_SDR_x"/>
    <property type="match status" value="1"/>
</dbReference>
<dbReference type="Pfam" id="PF00550">
    <property type="entry name" value="PP-binding"/>
    <property type="match status" value="1"/>
</dbReference>
<evidence type="ECO:0000256" key="4">
    <source>
        <dbReference type="ARBA" id="ARBA00023315"/>
    </source>
</evidence>
<dbReference type="AlphaFoldDB" id="A0A5S4F3V8"/>
<dbReference type="GO" id="GO:0006633">
    <property type="term" value="P:fatty acid biosynthetic process"/>
    <property type="evidence" value="ECO:0007669"/>
    <property type="project" value="TreeGrafter"/>
</dbReference>
<keyword evidence="1" id="KW-0596">Phosphopantetheine</keyword>
<dbReference type="InterPro" id="IPR009081">
    <property type="entry name" value="PP-bd_ACP"/>
</dbReference>
<dbReference type="Gene3D" id="3.40.50.720">
    <property type="entry name" value="NAD(P)-binding Rossmann-like Domain"/>
    <property type="match status" value="1"/>
</dbReference>
<dbReference type="Gene3D" id="3.40.366.10">
    <property type="entry name" value="Malonyl-Coenzyme A Acyl Carrier Protein, domain 2"/>
    <property type="match status" value="1"/>
</dbReference>
<name>A0A5S4F3V8_9ACTN</name>
<dbReference type="Pfam" id="PF08659">
    <property type="entry name" value="KR"/>
    <property type="match status" value="1"/>
</dbReference>
<feature type="region of interest" description="N-terminal hotdog fold" evidence="5">
    <location>
        <begin position="351"/>
        <end position="469"/>
    </location>
</feature>